<keyword evidence="2" id="KW-1185">Reference proteome</keyword>
<proteinExistence type="predicted"/>
<evidence type="ECO:0000313" key="1">
    <source>
        <dbReference type="EMBL" id="MBP1872371.1"/>
    </source>
</evidence>
<name>A0ACC5SU17_ENSAD</name>
<gene>
    <name evidence="1" type="ORF">J2Z19_002083</name>
</gene>
<sequence>MFKKPTLRILGNLSTTGDGVFQALNDDPQMQLLPSAGDRNSGLKRGSYYLFVNIRTFEGKILRPTLYLDFGGGMSEAQGSKFVAKRIDGDRWFFHFSARRNIKLLRFDPSESPCRFSVEDIVLVSSTKLHCAKVKAALKDLIHQFLPSYQSQTGRTSQSETFDISNLANMSMNGRNEHQDLDQQRLKLFESEYNSRVYTSKDGRHYYEYAGLATDPLGNVSKNVKSIAFYLPQMHPIPENDAWWGRGFTEWANVSKAVPRFSGHYQPRLPGELGFYDLRCVETMRRQVELANIYGLSAFCFYYYWFSGHRLLERPLDMFLSNQDLQLDFCVCWANENWTRRWDGLESDILISQKHSEQDSEAVFNDWLRYFQDKRYIKVDGKPLLLIYRPDLIPDFERTTRTWREMARNAGYRGLHIVAANAFGNQELSVAGLDGLYEFPPHNVRVPHVDASLTWFEGNHKTHAFSYGDAVQFAETQHESAADEPVTIHPGALVGWDTEARKPGRGDVMVGSNPTLFRRWLSSAYRKALRSGPNAPKLVFINAWNEWAEGAYLEPDRRHGYGYLTALRSVVREFGLESSTLKSYCDSHNATSQDPKSKAIILHLFYADLIDEFADRIEAAQRIIDADIILTVPELWTLQELEEAVHKLAPRKVFVASNVGRDVYPFILACRNVVKDGYTHVCKIHSKKSTHRVDGAAWRNDLVAGLLSNDALALLERTYFPDSTYSLAAPANSFLPLGNNEYIAGNRIHYDALVQMFGIGPYDDREFVAGTMFWCRFDALTPIFDCALSDVDFGVDLGQVDGTLAHAFERVFAMVSSQQGGNLYKIDTSFEFNIKRPI</sequence>
<reference evidence="1" key="1">
    <citation type="submission" date="2021-03" db="EMBL/GenBank/DDBJ databases">
        <title>Genomic Encyclopedia of Type Strains, Phase IV (KMG-IV): sequencing the most valuable type-strain genomes for metagenomic binning, comparative biology and taxonomic classification.</title>
        <authorList>
            <person name="Goeker M."/>
        </authorList>
    </citation>
    <scope>NUCLEOTIDE SEQUENCE</scope>
    <source>
        <strain evidence="1">DSM 18131</strain>
    </source>
</reference>
<accession>A0ACC5SU17</accession>
<dbReference type="EMBL" id="JAGGJR010000002">
    <property type="protein sequence ID" value="MBP1872371.1"/>
    <property type="molecule type" value="Genomic_DNA"/>
</dbReference>
<evidence type="ECO:0000313" key="2">
    <source>
        <dbReference type="Proteomes" id="UP000823773"/>
    </source>
</evidence>
<organism evidence="1 2">
    <name type="scientific">Ensifer adhaerens</name>
    <name type="common">Sinorhizobium morelense</name>
    <dbReference type="NCBI Taxonomy" id="106592"/>
    <lineage>
        <taxon>Bacteria</taxon>
        <taxon>Pseudomonadati</taxon>
        <taxon>Pseudomonadota</taxon>
        <taxon>Alphaproteobacteria</taxon>
        <taxon>Hyphomicrobiales</taxon>
        <taxon>Rhizobiaceae</taxon>
        <taxon>Sinorhizobium/Ensifer group</taxon>
        <taxon>Ensifer</taxon>
    </lineage>
</organism>
<dbReference type="Proteomes" id="UP000823773">
    <property type="component" value="Unassembled WGS sequence"/>
</dbReference>
<protein>
    <submittedName>
        <fullName evidence="1">Lipopolysaccharide biosynthesis protein</fullName>
    </submittedName>
</protein>
<comment type="caution">
    <text evidence="1">The sequence shown here is derived from an EMBL/GenBank/DDBJ whole genome shotgun (WGS) entry which is preliminary data.</text>
</comment>